<dbReference type="Pfam" id="PF22212">
    <property type="entry name" value="CPV_RdRP_pol_dom"/>
    <property type="match status" value="1"/>
</dbReference>
<protein>
    <submittedName>
        <fullName evidence="3">RdRp</fullName>
    </submittedName>
</protein>
<dbReference type="EMBL" id="KX884605">
    <property type="protein sequence ID" value="APG79084.1"/>
    <property type="molecule type" value="Genomic_RNA"/>
</dbReference>
<evidence type="ECO:0000313" key="3">
    <source>
        <dbReference type="EMBL" id="APG79084.1"/>
    </source>
</evidence>
<dbReference type="GO" id="GO:0016779">
    <property type="term" value="F:nucleotidyltransferase activity"/>
    <property type="evidence" value="ECO:0007669"/>
    <property type="project" value="UniProtKB-KW"/>
</dbReference>
<keyword evidence="2" id="KW-0548">Nucleotidyltransferase</keyword>
<dbReference type="InterPro" id="IPR043502">
    <property type="entry name" value="DNA/RNA_pol_sf"/>
</dbReference>
<name>A0A1L3KNZ5_9VIRU</name>
<dbReference type="SUPFAM" id="SSF56672">
    <property type="entry name" value="DNA/RNA polymerases"/>
    <property type="match status" value="1"/>
</dbReference>
<reference evidence="3" key="1">
    <citation type="journal article" date="2016" name="Nature">
        <title>Redefining the invertebrate RNA virosphere.</title>
        <authorList>
            <person name="Shi M."/>
            <person name="Lin X.D."/>
            <person name="Tian J.H."/>
            <person name="Chen L.J."/>
            <person name="Chen X."/>
            <person name="Li C.X."/>
            <person name="Qin X.C."/>
            <person name="Li J."/>
            <person name="Cao J.P."/>
            <person name="Eden J.S."/>
            <person name="Buchmann J."/>
            <person name="Wang W."/>
            <person name="Xu J."/>
            <person name="Holmes E.C."/>
            <person name="Zhang Y.Z."/>
        </authorList>
    </citation>
    <scope>NUCLEOTIDE SEQUENCE</scope>
    <source>
        <strain evidence="3">BHBJDX18427</strain>
    </source>
</reference>
<proteinExistence type="predicted"/>
<organism evidence="3">
    <name type="scientific">Beihai reo-like virus 2</name>
    <dbReference type="NCBI Taxonomy" id="1922650"/>
    <lineage>
        <taxon>Viruses</taxon>
        <taxon>Riboviria</taxon>
    </lineage>
</organism>
<evidence type="ECO:0000256" key="1">
    <source>
        <dbReference type="ARBA" id="ARBA00022679"/>
    </source>
</evidence>
<dbReference type="Gene3D" id="3.90.1850.10">
    <property type="entry name" value="RNA-directed RNA polymerase lambda-3"/>
    <property type="match status" value="1"/>
</dbReference>
<accession>A0A1L3KNZ5</accession>
<sequence length="1374" mass="154402">MVKLYHLDTSTSTTKTYRSPHLLPNDPKYTTHIREFIHIDDYSTSLSDDAITTHTSPTESVKIALREAVLLPPQYHEPSQWAKSIPSNLFPTQSVSYPNTLWFALSAINTGSITETPELYQHMSTLLHPNGKVRISTLPLIEQFLSIIPTNEKLLRDINISEYFSEFTTPNAVADDEITFNNGSLIYKKELQQARDDGVMIVMDPVENEASYLRRDYPSALHARDSDSYAVAVQRSIYSESSFQANGPCHRVILQALVASGAAQESGLVVPAKFGDVEVDTCLYVTCSPAAHAIKYIVNQYGGFPFYDHFGIPLVPTDLRLPYMTTLPWLLTALANAHTHFMSGTLDFSDSILHTRYILQIGCSSSPDAAVLKYKDVISQATDFMADNLKSGVVVTVNERLHPIRAEIQGFYKSHDIDFKDLDPQVSKRILSLCRSDNVHDVPDRMTMVQALLATNMFQRGDPSCAIEKSGNVKANTLSANLGHVKSWIDDVPYEIEPSADIRKMFGWLDDHIRTGVAKMIEILRKTPASEVYLQKLTTRSAGESVGIPGSMVRQRFMSFGYDHDWLLDQDALENRLSNANSSTTRSQVLRRQRNIQQISNPQQWVYLPMYVALTNAEFPYMALDTTTGTLADFADLMYDSADSTTQNIYSDVKGMDASYHGGTMIMLFSLLIRRIIDAQQDPKDFVPYPPFTYQEVEVRSDSGVRKVFVSPLAQAMIAACRSLINLHTNVKGHFGLTLTFTITLASGMLPTSIVNTIMSLLMVMMAYGDFDFPDGYKAEFSALRHTRLMGDDQYASVSKPPQSDVSEMVGDALSKAALTIGFAVDARSSPHYAEFLMRLSVAGRIAHKPQQPTMLTQERAWQDTTTDNLLAAVSSGAVELADRSRFMGYCMNFSQLTPWFIGPAFSRKGYETAYMVKDVKQPRLWRIYPSYLVKYLMPIFRQAVSHVKNHRYLERSGPYLPSSPITSFNVLHTYSTTGSGLWEDIDIPLLLSHGYAEALFFSTRDAEHRIARARKFKDEAREFYESNKSLLYTQRAARSDRALSEVVGMSHNPSYRHVPWNAVVPPGLGVRENDQQRTLYSFAKAMEKVETNSDRDNLAFVKPPEQLHQPEWWNSGAIVCTRGSETCFSETDAASFVGAEPAYRSFLCRKQESFSFSMLSRLGLLRETDVMRGETLLNSWSKSQDSPKIMEALRTAAPYQSHIPNLFSLLYDIFGVSPSLRNQLTKLVTSGEGLMPSRTLCPLSKPLNYMNRHHGPSMRGVKTNAGFFPKLSRSRAVPESMAYWSIYYGHTNSFLSVEWLLPAIFDAHGLPPRYGQDSPHITKDDTVIISKLVSKSPSGPRRFGAIDARRLDHHSELSWRLTTLPEVAEFQKA</sequence>
<keyword evidence="1" id="KW-0808">Transferase</keyword>
<evidence type="ECO:0000256" key="2">
    <source>
        <dbReference type="ARBA" id="ARBA00022695"/>
    </source>
</evidence>